<dbReference type="Proteomes" id="UP000228976">
    <property type="component" value="Unassembled WGS sequence"/>
</dbReference>
<evidence type="ECO:0000313" key="13">
    <source>
        <dbReference type="Proteomes" id="UP000228976"/>
    </source>
</evidence>
<evidence type="ECO:0000256" key="8">
    <source>
        <dbReference type="ARBA" id="ARBA00023008"/>
    </source>
</evidence>
<comment type="catalytic activity">
    <reaction evidence="9">
        <text>adenosine + H2O + H(+) = inosine + NH4(+)</text>
        <dbReference type="Rhea" id="RHEA:24408"/>
        <dbReference type="ChEBI" id="CHEBI:15377"/>
        <dbReference type="ChEBI" id="CHEBI:15378"/>
        <dbReference type="ChEBI" id="CHEBI:16335"/>
        <dbReference type="ChEBI" id="CHEBI:17596"/>
        <dbReference type="ChEBI" id="CHEBI:28938"/>
        <dbReference type="EC" id="3.5.4.4"/>
    </reaction>
    <physiologicalReaction direction="left-to-right" evidence="9">
        <dbReference type="Rhea" id="RHEA:24409"/>
    </physiologicalReaction>
</comment>
<dbReference type="CDD" id="cd16833">
    <property type="entry name" value="YfiH"/>
    <property type="match status" value="1"/>
</dbReference>
<protein>
    <submittedName>
        <fullName evidence="12">Multi-copper polyphenol oxidoreductase</fullName>
    </submittedName>
</protein>
<dbReference type="SUPFAM" id="SSF64438">
    <property type="entry name" value="CNF1/YfiH-like putative cysteine hydrolases"/>
    <property type="match status" value="1"/>
</dbReference>
<dbReference type="AlphaFoldDB" id="A0A261FB20"/>
<evidence type="ECO:0000256" key="11">
    <source>
        <dbReference type="ARBA" id="ARBA00049893"/>
    </source>
</evidence>
<comment type="similarity">
    <text evidence="3">Belongs to the purine nucleoside phosphorylase YfiH/LACC1 family.</text>
</comment>
<comment type="catalytic activity">
    <reaction evidence="1">
        <text>inosine + phosphate = alpha-D-ribose 1-phosphate + hypoxanthine</text>
        <dbReference type="Rhea" id="RHEA:27646"/>
        <dbReference type="ChEBI" id="CHEBI:17368"/>
        <dbReference type="ChEBI" id="CHEBI:17596"/>
        <dbReference type="ChEBI" id="CHEBI:43474"/>
        <dbReference type="ChEBI" id="CHEBI:57720"/>
        <dbReference type="EC" id="2.4.2.1"/>
    </reaction>
    <physiologicalReaction direction="left-to-right" evidence="1">
        <dbReference type="Rhea" id="RHEA:27647"/>
    </physiologicalReaction>
</comment>
<dbReference type="PANTHER" id="PTHR30616">
    <property type="entry name" value="UNCHARACTERIZED PROTEIN YFIH"/>
    <property type="match status" value="1"/>
</dbReference>
<evidence type="ECO:0000256" key="5">
    <source>
        <dbReference type="ARBA" id="ARBA00022723"/>
    </source>
</evidence>
<keyword evidence="13" id="KW-1185">Reference proteome</keyword>
<dbReference type="RefSeq" id="WP_094689881.1">
    <property type="nucleotide sequence ID" value="NZ_JACBYZ010000001.1"/>
</dbReference>
<evidence type="ECO:0000256" key="10">
    <source>
        <dbReference type="ARBA" id="ARBA00048968"/>
    </source>
</evidence>
<dbReference type="EMBL" id="MWWU01000002">
    <property type="protein sequence ID" value="OZG56339.1"/>
    <property type="molecule type" value="Genomic_DNA"/>
</dbReference>
<dbReference type="Pfam" id="PF02578">
    <property type="entry name" value="Cu-oxidase_4"/>
    <property type="match status" value="1"/>
</dbReference>
<evidence type="ECO:0000256" key="9">
    <source>
        <dbReference type="ARBA" id="ARBA00047989"/>
    </source>
</evidence>
<keyword evidence="4" id="KW-0808">Transferase</keyword>
<dbReference type="InterPro" id="IPR038371">
    <property type="entry name" value="Cu_polyphenol_OxRdtase_sf"/>
</dbReference>
<organism evidence="12 13">
    <name type="scientific">Aeriscardovia aeriphila</name>
    <dbReference type="NCBI Taxonomy" id="218139"/>
    <lineage>
        <taxon>Bacteria</taxon>
        <taxon>Bacillati</taxon>
        <taxon>Actinomycetota</taxon>
        <taxon>Actinomycetes</taxon>
        <taxon>Bifidobacteriales</taxon>
        <taxon>Bifidobacteriaceae</taxon>
        <taxon>Aeriscardovia</taxon>
    </lineage>
</organism>
<keyword evidence="7" id="KW-0862">Zinc</keyword>
<proteinExistence type="inferred from homology"/>
<reference evidence="12 13" key="1">
    <citation type="journal article" date="2017" name="BMC Genomics">
        <title>Comparative genomic and phylogenomic analyses of the Bifidobacteriaceae family.</title>
        <authorList>
            <person name="Lugli G.A."/>
            <person name="Milani C."/>
            <person name="Turroni F."/>
            <person name="Duranti S."/>
            <person name="Mancabelli L."/>
            <person name="Mangifesta M."/>
            <person name="Ferrario C."/>
            <person name="Modesto M."/>
            <person name="Mattarelli P."/>
            <person name="Jiri K."/>
            <person name="van Sinderen D."/>
            <person name="Ventura M."/>
        </authorList>
    </citation>
    <scope>NUCLEOTIDE SEQUENCE [LARGE SCALE GENOMIC DNA]</scope>
    <source>
        <strain evidence="12 13">LMG 21773</strain>
    </source>
</reference>
<dbReference type="PANTHER" id="PTHR30616:SF2">
    <property type="entry name" value="PURINE NUCLEOSIDE PHOSPHORYLASE LACC1"/>
    <property type="match status" value="1"/>
</dbReference>
<keyword evidence="5" id="KW-0479">Metal-binding</keyword>
<evidence type="ECO:0000256" key="1">
    <source>
        <dbReference type="ARBA" id="ARBA00000553"/>
    </source>
</evidence>
<evidence type="ECO:0000313" key="12">
    <source>
        <dbReference type="EMBL" id="OZG56339.1"/>
    </source>
</evidence>
<evidence type="ECO:0000256" key="4">
    <source>
        <dbReference type="ARBA" id="ARBA00022679"/>
    </source>
</evidence>
<comment type="function">
    <text evidence="2">Purine nucleoside enzyme that catalyzes the phosphorolysis of adenosine and inosine nucleosides, yielding D-ribose 1-phosphate and the respective free bases, adenine and hypoxanthine. Also catalyzes the phosphorolysis of S-methyl-5'-thioadenosine into adenine and S-methyl-5-thio-alpha-D-ribose 1-phosphate. Also has adenosine deaminase activity.</text>
</comment>
<comment type="catalytic activity">
    <reaction evidence="11">
        <text>S-methyl-5'-thioadenosine + phosphate = 5-(methylsulfanyl)-alpha-D-ribose 1-phosphate + adenine</text>
        <dbReference type="Rhea" id="RHEA:11852"/>
        <dbReference type="ChEBI" id="CHEBI:16708"/>
        <dbReference type="ChEBI" id="CHEBI:17509"/>
        <dbReference type="ChEBI" id="CHEBI:43474"/>
        <dbReference type="ChEBI" id="CHEBI:58533"/>
        <dbReference type="EC" id="2.4.2.28"/>
    </reaction>
    <physiologicalReaction direction="left-to-right" evidence="11">
        <dbReference type="Rhea" id="RHEA:11853"/>
    </physiologicalReaction>
</comment>
<dbReference type="OrthoDB" id="4279at2"/>
<comment type="catalytic activity">
    <reaction evidence="10">
        <text>adenosine + phosphate = alpha-D-ribose 1-phosphate + adenine</text>
        <dbReference type="Rhea" id="RHEA:27642"/>
        <dbReference type="ChEBI" id="CHEBI:16335"/>
        <dbReference type="ChEBI" id="CHEBI:16708"/>
        <dbReference type="ChEBI" id="CHEBI:43474"/>
        <dbReference type="ChEBI" id="CHEBI:57720"/>
        <dbReference type="EC" id="2.4.2.1"/>
    </reaction>
    <physiologicalReaction direction="left-to-right" evidence="10">
        <dbReference type="Rhea" id="RHEA:27643"/>
    </physiologicalReaction>
</comment>
<evidence type="ECO:0000256" key="6">
    <source>
        <dbReference type="ARBA" id="ARBA00022801"/>
    </source>
</evidence>
<evidence type="ECO:0000256" key="7">
    <source>
        <dbReference type="ARBA" id="ARBA00022833"/>
    </source>
</evidence>
<comment type="caution">
    <text evidence="12">The sequence shown here is derived from an EMBL/GenBank/DDBJ whole genome shotgun (WGS) entry which is preliminary data.</text>
</comment>
<gene>
    <name evidence="12" type="ORF">AEAE_0827</name>
</gene>
<evidence type="ECO:0000256" key="3">
    <source>
        <dbReference type="ARBA" id="ARBA00007353"/>
    </source>
</evidence>
<sequence length="299" mass="32961">MNYSGLLNASLTLSDPKKVAVAYTTALDPDSVGSHFPSDFNLSEITARKMGQDVTLIDEHRAQLEKLLHRKLVLLHQVHSNTVIDLDQAGLDQEHTDADGMVTTRDDVALAIFTGDCTPLLFADTTHHVFAACHAGRRGVENGVMLETLKMMGEKGAEPTTTEIWIGPHICGDCYETGDEIATAFEAQFPGCSTLTRFSGRGIDMSAALLLELSLSPWREATVHSDDPAIGEQTEKLWASISPDYQRRLINPAVNPHGMQHAGCTLENPLLYSYREWTKSMRPECNGRFMNIIVPEPQL</sequence>
<dbReference type="InterPro" id="IPR011324">
    <property type="entry name" value="Cytotoxic_necrot_fac-like_cat"/>
</dbReference>
<keyword evidence="6" id="KW-0378">Hydrolase</keyword>
<dbReference type="GO" id="GO:0005507">
    <property type="term" value="F:copper ion binding"/>
    <property type="evidence" value="ECO:0007669"/>
    <property type="project" value="TreeGrafter"/>
</dbReference>
<dbReference type="Gene3D" id="3.60.140.10">
    <property type="entry name" value="CNF1/YfiH-like putative cysteine hydrolases"/>
    <property type="match status" value="1"/>
</dbReference>
<evidence type="ECO:0000256" key="2">
    <source>
        <dbReference type="ARBA" id="ARBA00003215"/>
    </source>
</evidence>
<dbReference type="GO" id="GO:0017061">
    <property type="term" value="F:S-methyl-5-thioadenosine phosphorylase activity"/>
    <property type="evidence" value="ECO:0007669"/>
    <property type="project" value="UniProtKB-EC"/>
</dbReference>
<accession>A0A261FB20</accession>
<name>A0A261FB20_9BIFI</name>
<dbReference type="InterPro" id="IPR003730">
    <property type="entry name" value="Cu_polyphenol_OxRdtase"/>
</dbReference>
<keyword evidence="8" id="KW-0186">Copper</keyword>
<dbReference type="GO" id="GO:0016787">
    <property type="term" value="F:hydrolase activity"/>
    <property type="evidence" value="ECO:0007669"/>
    <property type="project" value="UniProtKB-KW"/>
</dbReference>